<name>A0A9P4QJ63_9PEZI</name>
<dbReference type="InterPro" id="IPR034922">
    <property type="entry name" value="REX1-like_exo"/>
</dbReference>
<dbReference type="InterPro" id="IPR036397">
    <property type="entry name" value="RNaseH_sf"/>
</dbReference>
<feature type="compositionally biased region" description="Basic and acidic residues" evidence="5">
    <location>
        <begin position="165"/>
        <end position="174"/>
    </location>
</feature>
<protein>
    <recommendedName>
        <fullName evidence="6">Exonuclease domain-containing protein</fullName>
    </recommendedName>
</protein>
<feature type="compositionally biased region" description="Polar residues" evidence="5">
    <location>
        <begin position="42"/>
        <end position="56"/>
    </location>
</feature>
<keyword evidence="8" id="KW-1185">Reference proteome</keyword>
<accession>A0A9P4QJ63</accession>
<evidence type="ECO:0000259" key="6">
    <source>
        <dbReference type="SMART" id="SM00479"/>
    </source>
</evidence>
<evidence type="ECO:0000256" key="5">
    <source>
        <dbReference type="SAM" id="MobiDB-lite"/>
    </source>
</evidence>
<feature type="region of interest" description="Disordered" evidence="5">
    <location>
        <begin position="360"/>
        <end position="385"/>
    </location>
</feature>
<dbReference type="Gene3D" id="3.30.420.10">
    <property type="entry name" value="Ribonuclease H-like superfamily/Ribonuclease H"/>
    <property type="match status" value="1"/>
</dbReference>
<comment type="caution">
    <text evidence="7">The sequence shown here is derived from an EMBL/GenBank/DDBJ whole genome shotgun (WGS) entry which is preliminary data.</text>
</comment>
<keyword evidence="2" id="KW-0540">Nuclease</keyword>
<dbReference type="InterPro" id="IPR047021">
    <property type="entry name" value="REXO1/3/4-like"/>
</dbReference>
<evidence type="ECO:0000313" key="7">
    <source>
        <dbReference type="EMBL" id="KAF2725861.1"/>
    </source>
</evidence>
<dbReference type="GO" id="GO:0005634">
    <property type="term" value="C:nucleus"/>
    <property type="evidence" value="ECO:0007669"/>
    <property type="project" value="TreeGrafter"/>
</dbReference>
<dbReference type="GO" id="GO:0003676">
    <property type="term" value="F:nucleic acid binding"/>
    <property type="evidence" value="ECO:0007669"/>
    <property type="project" value="InterPro"/>
</dbReference>
<dbReference type="InterPro" id="IPR013520">
    <property type="entry name" value="Ribonucl_H"/>
</dbReference>
<dbReference type="SMART" id="SM00479">
    <property type="entry name" value="EXOIII"/>
    <property type="match status" value="1"/>
</dbReference>
<organism evidence="7 8">
    <name type="scientific">Polychaeton citri CBS 116435</name>
    <dbReference type="NCBI Taxonomy" id="1314669"/>
    <lineage>
        <taxon>Eukaryota</taxon>
        <taxon>Fungi</taxon>
        <taxon>Dikarya</taxon>
        <taxon>Ascomycota</taxon>
        <taxon>Pezizomycotina</taxon>
        <taxon>Dothideomycetes</taxon>
        <taxon>Dothideomycetidae</taxon>
        <taxon>Capnodiales</taxon>
        <taxon>Capnodiaceae</taxon>
        <taxon>Polychaeton</taxon>
    </lineage>
</organism>
<feature type="compositionally biased region" description="Polar residues" evidence="5">
    <location>
        <begin position="141"/>
        <end position="150"/>
    </location>
</feature>
<dbReference type="OrthoDB" id="3996471at2759"/>
<dbReference type="EMBL" id="MU003766">
    <property type="protein sequence ID" value="KAF2725861.1"/>
    <property type="molecule type" value="Genomic_DNA"/>
</dbReference>
<evidence type="ECO:0000256" key="1">
    <source>
        <dbReference type="ARBA" id="ARBA00006357"/>
    </source>
</evidence>
<keyword evidence="4" id="KW-0269">Exonuclease</keyword>
<dbReference type="PANTHER" id="PTHR12801:SF112">
    <property type="entry name" value="RNA EXONUCLEASE 3"/>
    <property type="match status" value="1"/>
</dbReference>
<gene>
    <name evidence="7" type="ORF">K431DRAFT_215100</name>
</gene>
<feature type="region of interest" description="Disordered" evidence="5">
    <location>
        <begin position="93"/>
        <end position="182"/>
    </location>
</feature>
<comment type="similarity">
    <text evidence="1">Belongs to the REXO1/REXO3 family.</text>
</comment>
<proteinExistence type="inferred from homology"/>
<evidence type="ECO:0000313" key="8">
    <source>
        <dbReference type="Proteomes" id="UP000799441"/>
    </source>
</evidence>
<keyword evidence="3" id="KW-0378">Hydrolase</keyword>
<dbReference type="GO" id="GO:0004527">
    <property type="term" value="F:exonuclease activity"/>
    <property type="evidence" value="ECO:0007669"/>
    <property type="project" value="UniProtKB-KW"/>
</dbReference>
<reference evidence="7" key="1">
    <citation type="journal article" date="2020" name="Stud. Mycol.">
        <title>101 Dothideomycetes genomes: a test case for predicting lifestyles and emergence of pathogens.</title>
        <authorList>
            <person name="Haridas S."/>
            <person name="Albert R."/>
            <person name="Binder M."/>
            <person name="Bloem J."/>
            <person name="Labutti K."/>
            <person name="Salamov A."/>
            <person name="Andreopoulos B."/>
            <person name="Baker S."/>
            <person name="Barry K."/>
            <person name="Bills G."/>
            <person name="Bluhm B."/>
            <person name="Cannon C."/>
            <person name="Castanera R."/>
            <person name="Culley D."/>
            <person name="Daum C."/>
            <person name="Ezra D."/>
            <person name="Gonzalez J."/>
            <person name="Henrissat B."/>
            <person name="Kuo A."/>
            <person name="Liang C."/>
            <person name="Lipzen A."/>
            <person name="Lutzoni F."/>
            <person name="Magnuson J."/>
            <person name="Mondo S."/>
            <person name="Nolan M."/>
            <person name="Ohm R."/>
            <person name="Pangilinan J."/>
            <person name="Park H.-J."/>
            <person name="Ramirez L."/>
            <person name="Alfaro M."/>
            <person name="Sun H."/>
            <person name="Tritt A."/>
            <person name="Yoshinaga Y."/>
            <person name="Zwiers L.-H."/>
            <person name="Turgeon B."/>
            <person name="Goodwin S."/>
            <person name="Spatafora J."/>
            <person name="Crous P."/>
            <person name="Grigoriev I."/>
        </authorList>
    </citation>
    <scope>NUCLEOTIDE SEQUENCE</scope>
    <source>
        <strain evidence="7">CBS 116435</strain>
    </source>
</reference>
<feature type="region of interest" description="Disordered" evidence="5">
    <location>
        <begin position="509"/>
        <end position="529"/>
    </location>
</feature>
<dbReference type="PANTHER" id="PTHR12801">
    <property type="entry name" value="RNA EXONUCLEASE REXO1 / RECO3 FAMILY MEMBER-RELATED"/>
    <property type="match status" value="1"/>
</dbReference>
<evidence type="ECO:0000256" key="3">
    <source>
        <dbReference type="ARBA" id="ARBA00022801"/>
    </source>
</evidence>
<feature type="compositionally biased region" description="Basic and acidic residues" evidence="5">
    <location>
        <begin position="656"/>
        <end position="667"/>
    </location>
</feature>
<feature type="region of interest" description="Disordered" evidence="5">
    <location>
        <begin position="644"/>
        <end position="704"/>
    </location>
</feature>
<feature type="domain" description="Exonuclease" evidence="6">
    <location>
        <begin position="445"/>
        <end position="630"/>
    </location>
</feature>
<sequence length="718" mass="78677">MVFHTTNLFKSIQCPQDSDCKLTNCIFSHDEGINAPKPPSQAPTAVSDTDTSQTTGHVEPANKRRRVIYDRIESKPLSRADIIRAQLAQVRKQPATDLNEDSPLTLHSSSSKSETNGSEFAIKRTSVTRPTGLTRPISPPVNASISQGTVTKDARHGKSSSPQKPKSELKKESLNPRMVPGEPVPYGKRAVLLKHLYQEMSRLNDQILTSSIVKKEVLHLTEQELIKLSLDEEEKVAREAPSVYINVMKNRVVACKKMEIEAWSDKVKQSFSGKFDRQGSTATTLLDSGLPPEHEVLLLPRLVADQYALAQFGYVPLPPTTEEAAEAARAVEASDNYETCDRCTSRFQVFPNRNHDGELTSNGPCRFHPSKRVMPQKSRADTGHKEPYHPCCNESIGSRGCTTHPHHVFKTSSPARMAAVLPFITTPENSSPESEPGSEKEAIGVTFDCEMGYTTMGLELIRLTAVAWPSGAELLDILVRPLGTVLDLNSQFSGVWPEHFANAVPYSPSPTPAQPTLDTDGSTPSTLPIVSNPQEARALLCTFLTPDTPLLGHGLENDLNTLRLCHPTIIDSIICFPHPRGMPMRFGLKMLTKRHLDRDIQTAGAQGHDSLEDARATGDLIRFRVKEEWQKLRAAGWTIREDELVPPDSAQLQQKSHVEEGTDDKAPNSEMMNKALSGYGSAGRKRRRSGGGSGGLEASSTTGMASVLKLLAQDGAKA</sequence>
<feature type="region of interest" description="Disordered" evidence="5">
    <location>
        <begin position="33"/>
        <end position="63"/>
    </location>
</feature>
<dbReference type="InterPro" id="IPR012337">
    <property type="entry name" value="RNaseH-like_sf"/>
</dbReference>
<dbReference type="AlphaFoldDB" id="A0A9P4QJ63"/>
<dbReference type="CDD" id="cd06145">
    <property type="entry name" value="REX1_like"/>
    <property type="match status" value="1"/>
</dbReference>
<dbReference type="SUPFAM" id="SSF53098">
    <property type="entry name" value="Ribonuclease H-like"/>
    <property type="match status" value="1"/>
</dbReference>
<feature type="compositionally biased region" description="Polar residues" evidence="5">
    <location>
        <begin position="514"/>
        <end position="529"/>
    </location>
</feature>
<evidence type="ECO:0000256" key="4">
    <source>
        <dbReference type="ARBA" id="ARBA00022839"/>
    </source>
</evidence>
<evidence type="ECO:0000256" key="2">
    <source>
        <dbReference type="ARBA" id="ARBA00022722"/>
    </source>
</evidence>
<dbReference type="Proteomes" id="UP000799441">
    <property type="component" value="Unassembled WGS sequence"/>
</dbReference>